<protein>
    <submittedName>
        <fullName evidence="1">Uncharacterized protein</fullName>
    </submittedName>
</protein>
<reference evidence="1" key="1">
    <citation type="submission" date="2021-01" db="EMBL/GenBank/DDBJ databases">
        <title>Fulvivirga kasyanovii gen. nov., sp nov., a novel member of the phylum Bacteroidetes isolated from seawater in a mussel farm.</title>
        <authorList>
            <person name="Zhao L.-H."/>
            <person name="Wang Z.-J."/>
        </authorList>
    </citation>
    <scope>NUCLEOTIDE SEQUENCE</scope>
    <source>
        <strain evidence="1">29W222</strain>
    </source>
</reference>
<accession>A0A937G2J4</accession>
<gene>
    <name evidence="1" type="ORF">JMN32_21325</name>
</gene>
<comment type="caution">
    <text evidence="1">The sequence shown here is derived from an EMBL/GenBank/DDBJ whole genome shotgun (WGS) entry which is preliminary data.</text>
</comment>
<sequence>MSEFEKRKLDEQFSSFARRNFEKPKRCKNLEQIRFYIKELSSEVENLKLRFNYVPNSAYALLAQYNSIQNSMLYSDFKNSY</sequence>
<evidence type="ECO:0000313" key="2">
    <source>
        <dbReference type="Proteomes" id="UP000614216"/>
    </source>
</evidence>
<organism evidence="1 2">
    <name type="scientific">Fulvivirga marina</name>
    <dbReference type="NCBI Taxonomy" id="2494733"/>
    <lineage>
        <taxon>Bacteria</taxon>
        <taxon>Pseudomonadati</taxon>
        <taxon>Bacteroidota</taxon>
        <taxon>Cytophagia</taxon>
        <taxon>Cytophagales</taxon>
        <taxon>Fulvivirgaceae</taxon>
        <taxon>Fulvivirga</taxon>
    </lineage>
</organism>
<keyword evidence="2" id="KW-1185">Reference proteome</keyword>
<evidence type="ECO:0000313" key="1">
    <source>
        <dbReference type="EMBL" id="MBL6448868.1"/>
    </source>
</evidence>
<dbReference type="RefSeq" id="WP_202858408.1">
    <property type="nucleotide sequence ID" value="NZ_JAEUGD010000066.1"/>
</dbReference>
<proteinExistence type="predicted"/>
<dbReference type="Proteomes" id="UP000614216">
    <property type="component" value="Unassembled WGS sequence"/>
</dbReference>
<name>A0A937G2J4_9BACT</name>
<dbReference type="EMBL" id="JAEUGD010000066">
    <property type="protein sequence ID" value="MBL6448868.1"/>
    <property type="molecule type" value="Genomic_DNA"/>
</dbReference>
<dbReference type="AlphaFoldDB" id="A0A937G2J4"/>